<dbReference type="AlphaFoldDB" id="A0A724WTZ7"/>
<organism evidence="3">
    <name type="scientific">Salmonella enteritidis PT4 (strain P125109)</name>
    <dbReference type="NCBI Taxonomy" id="550537"/>
    <lineage>
        <taxon>Bacteria</taxon>
        <taxon>Pseudomonadati</taxon>
        <taxon>Pseudomonadota</taxon>
        <taxon>Gammaproteobacteria</taxon>
        <taxon>Enterobacterales</taxon>
        <taxon>Enterobacteriaceae</taxon>
        <taxon>Salmonella</taxon>
    </lineage>
</organism>
<sequence length="231" mass="25763">MKKWSIRIIGTIAALLALLVFAFMIWAQFDYDASTQAKSYVETDTPRELTFGKKTSDVGFIFYQGAKVDAAAYSYYGKQLAKDGHFVVIPKLPFRIALLDSNEGLDIIEEYPQIKKWYLIGHSLGGSAASTIVEQHPKIKGIVFLASYPIDSIDVPSLTIYGGRDGVLPVADIEKSKQDVRKDAVFHEIKQGNHANFGMYGRQKGDNSSSLTSKEQQDESLDEIKRFIDTP</sequence>
<keyword evidence="3" id="KW-0378">Hydrolase</keyword>
<reference evidence="3" key="2">
    <citation type="submission" date="2019-01" db="EMBL/GenBank/DDBJ databases">
        <authorList>
            <consortium name="NCBI Pathogen Detection Project"/>
        </authorList>
    </citation>
    <scope>NUCLEOTIDE SEQUENCE</scope>
    <source>
        <strain evidence="3">P125109</strain>
    </source>
</reference>
<dbReference type="SUPFAM" id="SSF53474">
    <property type="entry name" value="alpha/beta-Hydrolases"/>
    <property type="match status" value="1"/>
</dbReference>
<protein>
    <submittedName>
        <fullName evidence="3">Alpha/beta hydrolase</fullName>
    </submittedName>
</protein>
<comment type="caution">
    <text evidence="3">The sequence shown here is derived from an EMBL/GenBank/DDBJ whole genome shotgun (WGS) entry which is preliminary data.</text>
</comment>
<accession>A0A724WTZ7</accession>
<gene>
    <name evidence="3" type="ORF">G2720_26595</name>
</gene>
<feature type="domain" description="Alpha/beta hydrolase fold-5" evidence="2">
    <location>
        <begin position="60"/>
        <end position="218"/>
    </location>
</feature>
<dbReference type="EMBL" id="DAAQRD010000168">
    <property type="protein sequence ID" value="HAE0521369.1"/>
    <property type="molecule type" value="Genomic_DNA"/>
</dbReference>
<dbReference type="InterPro" id="IPR029058">
    <property type="entry name" value="AB_hydrolase_fold"/>
</dbReference>
<dbReference type="GO" id="GO:0016787">
    <property type="term" value="F:hydrolase activity"/>
    <property type="evidence" value="ECO:0007669"/>
    <property type="project" value="UniProtKB-KW"/>
</dbReference>
<dbReference type="InterPro" id="IPR029059">
    <property type="entry name" value="AB_hydrolase_5"/>
</dbReference>
<dbReference type="Gene3D" id="3.40.50.1820">
    <property type="entry name" value="alpha/beta hydrolase"/>
    <property type="match status" value="1"/>
</dbReference>
<evidence type="ECO:0000313" key="3">
    <source>
        <dbReference type="EMBL" id="HAE0521369.1"/>
    </source>
</evidence>
<evidence type="ECO:0000256" key="1">
    <source>
        <dbReference type="SAM" id="MobiDB-lite"/>
    </source>
</evidence>
<proteinExistence type="predicted"/>
<evidence type="ECO:0000259" key="2">
    <source>
        <dbReference type="Pfam" id="PF12695"/>
    </source>
</evidence>
<name>A0A724WTZ7_SALEP</name>
<dbReference type="Pfam" id="PF12695">
    <property type="entry name" value="Abhydrolase_5"/>
    <property type="match status" value="1"/>
</dbReference>
<feature type="region of interest" description="Disordered" evidence="1">
    <location>
        <begin position="196"/>
        <end position="231"/>
    </location>
</feature>
<reference evidence="3" key="1">
    <citation type="journal article" date="2018" name="Genome Biol.">
        <title>SKESA: strategic k-mer extension for scrupulous assemblies.</title>
        <authorList>
            <person name="Souvorov A."/>
            <person name="Agarwala R."/>
            <person name="Lipman D.J."/>
        </authorList>
    </citation>
    <scope>NUCLEOTIDE SEQUENCE</scope>
    <source>
        <strain evidence="3">P125109</strain>
    </source>
</reference>
<feature type="compositionally biased region" description="Basic and acidic residues" evidence="1">
    <location>
        <begin position="222"/>
        <end position="231"/>
    </location>
</feature>